<dbReference type="InterPro" id="IPR008979">
    <property type="entry name" value="Galactose-bd-like_sf"/>
</dbReference>
<feature type="signal peptide" evidence="2">
    <location>
        <begin position="1"/>
        <end position="21"/>
    </location>
</feature>
<dbReference type="PROSITE" id="PS51175">
    <property type="entry name" value="CBM6"/>
    <property type="match status" value="2"/>
</dbReference>
<dbReference type="InterPro" id="IPR005084">
    <property type="entry name" value="CBM6"/>
</dbReference>
<dbReference type="eggNOG" id="COG5498">
    <property type="taxonomic scope" value="Bacteria"/>
</dbReference>
<dbReference type="EMBL" id="BAMD01000052">
    <property type="protein sequence ID" value="GAF04659.1"/>
    <property type="molecule type" value="Genomic_DNA"/>
</dbReference>
<accession>W7YQH3</accession>
<feature type="chain" id="PRO_5004904611" evidence="2">
    <location>
        <begin position="22"/>
        <end position="873"/>
    </location>
</feature>
<protein>
    <submittedName>
        <fullName evidence="4">Carbohydrate binding module</fullName>
    </submittedName>
</protein>
<organism evidence="4 5">
    <name type="scientific">Saccharicrinis fermentans DSM 9555 = JCM 21142</name>
    <dbReference type="NCBI Taxonomy" id="869213"/>
    <lineage>
        <taxon>Bacteria</taxon>
        <taxon>Pseudomonadati</taxon>
        <taxon>Bacteroidota</taxon>
        <taxon>Bacteroidia</taxon>
        <taxon>Marinilabiliales</taxon>
        <taxon>Marinilabiliaceae</taxon>
        <taxon>Saccharicrinis</taxon>
    </lineage>
</organism>
<keyword evidence="1 2" id="KW-0732">Signal</keyword>
<dbReference type="GO" id="GO:0030246">
    <property type="term" value="F:carbohydrate binding"/>
    <property type="evidence" value="ECO:0007669"/>
    <property type="project" value="InterPro"/>
</dbReference>
<evidence type="ECO:0000313" key="5">
    <source>
        <dbReference type="Proteomes" id="UP000019402"/>
    </source>
</evidence>
<dbReference type="InterPro" id="IPR006584">
    <property type="entry name" value="Cellulose-bd_IV"/>
</dbReference>
<dbReference type="eggNOG" id="COG2730">
    <property type="taxonomic scope" value="Bacteria"/>
</dbReference>
<evidence type="ECO:0000313" key="4">
    <source>
        <dbReference type="EMBL" id="GAF04659.1"/>
    </source>
</evidence>
<dbReference type="CDD" id="cd04080">
    <property type="entry name" value="CBM6_cellulase-like"/>
    <property type="match status" value="2"/>
</dbReference>
<evidence type="ECO:0000259" key="3">
    <source>
        <dbReference type="PROSITE" id="PS51175"/>
    </source>
</evidence>
<feature type="domain" description="CBM6" evidence="3">
    <location>
        <begin position="666"/>
        <end position="786"/>
    </location>
</feature>
<feature type="domain" description="CBM6" evidence="3">
    <location>
        <begin position="444"/>
        <end position="564"/>
    </location>
</feature>
<gene>
    <name evidence="4" type="ORF">JCM21142_93373</name>
</gene>
<dbReference type="eggNOG" id="COG2273">
    <property type="taxonomic scope" value="Bacteria"/>
</dbReference>
<reference evidence="4 5" key="1">
    <citation type="journal article" date="2014" name="Genome Announc.">
        <title>Draft Genome Sequence of Cytophaga fermentans JCM 21142T, a Facultative Anaerobe Isolated from Marine Mud.</title>
        <authorList>
            <person name="Starns D."/>
            <person name="Oshima K."/>
            <person name="Suda W."/>
            <person name="Iino T."/>
            <person name="Yuki M."/>
            <person name="Inoue J."/>
            <person name="Kitamura K."/>
            <person name="Iida T."/>
            <person name="Darby A."/>
            <person name="Hattori M."/>
            <person name="Ohkuma M."/>
        </authorList>
    </citation>
    <scope>NUCLEOTIDE SEQUENCE [LARGE SCALE GENOMIC DNA]</scope>
    <source>
        <strain evidence="4 5">JCM 21142</strain>
    </source>
</reference>
<proteinExistence type="predicted"/>
<dbReference type="Pfam" id="PF03422">
    <property type="entry name" value="CBM_6"/>
    <property type="match status" value="2"/>
</dbReference>
<dbReference type="Gene3D" id="2.60.120.260">
    <property type="entry name" value="Galactose-binding domain-like"/>
    <property type="match status" value="2"/>
</dbReference>
<keyword evidence="5" id="KW-1185">Reference proteome</keyword>
<dbReference type="Proteomes" id="UP000019402">
    <property type="component" value="Unassembled WGS sequence"/>
</dbReference>
<dbReference type="STRING" id="869213.GCA_000517085_00033"/>
<dbReference type="AlphaFoldDB" id="W7YQH3"/>
<evidence type="ECO:0000256" key="2">
    <source>
        <dbReference type="SAM" id="SignalP"/>
    </source>
</evidence>
<name>W7YQH3_9BACT</name>
<dbReference type="InterPro" id="IPR011050">
    <property type="entry name" value="Pectin_lyase_fold/virulence"/>
</dbReference>
<dbReference type="SUPFAM" id="SSF51126">
    <property type="entry name" value="Pectin lyase-like"/>
    <property type="match status" value="1"/>
</dbReference>
<sequence length="873" mass="95777">MKKNRLMMITIMMLSFYSANAQTIVNSLAELREAVEQNNQTIVMTPGTYSMSDLDSDERNIICSGSNNSIDLTGVHITCTVGSVSDRYIIISGDNNTLRGMELEDVYSNGMTEVTDFSAYNKDRETSTVCKGLKGAPDITITGNGNLLVGIKLTVRGSYPYGYGSMYGIGSDHVFYLDKRCGINITGVGNTIDSTEVQQRAFGHGIYMQGDADQTVIKNTLVEGRTRAYAELYEETETYDLPYQSGYVMPYEDNRAIPTDEVFSLSEDGFRSYGSTGSVTLENCTAKMMRGGVRLYLASSATVTNCKSIDCGITNYNVTNNGEIINSSGNFSYDNLLDFPLSRKNTNIELTIIPSPNATGPHDITEIDGSGHTIVFHRTPGPLDPNLRSIVVIGDNCNITNETEYPIVLKSTANANTIVSCGVVVDNGTNNNITQNNCTFDAALTIEAEDYTNMLGVETTTTSDEGEGSKVSNIDADDWMEYEITIPSTGTYYFDYRISGVSNGNFSVEMNGEIIEANTFDATDGDEIWETIRSSSPIYLSEGVDTIHILANSAGWNLNWLALTPECYKSQITSQITTFDLQGVEFSKEEQSEVTVFPGFSVSLVPLSTVGGSWSWSGPNGFSSNEEVVSLSDIQKCQGGNYIATFLNACGVETIDTFSVNVQDSLFIEADKYDAMSGVLLEKTTDLNGDSIVTSITTGDWMEYEIKVPFSALYRFSYRVASENAINFDVSINTKSIDQVVFNNTGGNQSWTTINTDSTVYLKAGIQTLRISSKSDDWNINWIELKATDIVTECNLPYNNDGFTVRNNTIEWSSGLMDISCESDVNIHVIVDGIGDLGESDYLSIYYKLDDEQPILLSETIGDINQMMISSQH</sequence>
<dbReference type="SMART" id="SM00606">
    <property type="entry name" value="CBD_IV"/>
    <property type="match status" value="2"/>
</dbReference>
<dbReference type="SUPFAM" id="SSF49785">
    <property type="entry name" value="Galactose-binding domain-like"/>
    <property type="match status" value="2"/>
</dbReference>
<comment type="caution">
    <text evidence="4">The sequence shown here is derived from an EMBL/GenBank/DDBJ whole genome shotgun (WGS) entry which is preliminary data.</text>
</comment>
<evidence type="ECO:0000256" key="1">
    <source>
        <dbReference type="ARBA" id="ARBA00022729"/>
    </source>
</evidence>